<dbReference type="OrthoDB" id="2447087at2759"/>
<feature type="non-terminal residue" evidence="1">
    <location>
        <position position="107"/>
    </location>
</feature>
<dbReference type="EMBL" id="CAMKVN010005814">
    <property type="protein sequence ID" value="CAI2189424.1"/>
    <property type="molecule type" value="Genomic_DNA"/>
</dbReference>
<gene>
    <name evidence="1" type="ORF">FWILDA_LOCUS14072</name>
</gene>
<name>A0A9W4T2I8_9GLOM</name>
<organism evidence="1 2">
    <name type="scientific">Funneliformis geosporum</name>
    <dbReference type="NCBI Taxonomy" id="1117311"/>
    <lineage>
        <taxon>Eukaryota</taxon>
        <taxon>Fungi</taxon>
        <taxon>Fungi incertae sedis</taxon>
        <taxon>Mucoromycota</taxon>
        <taxon>Glomeromycotina</taxon>
        <taxon>Glomeromycetes</taxon>
        <taxon>Glomerales</taxon>
        <taxon>Glomeraceae</taxon>
        <taxon>Funneliformis</taxon>
    </lineage>
</organism>
<sequence>SWKTAYHPMMTAYHWRSSSKYNRKYFCAYFCQIANYCFFLATRNSSKREATISTYMDEAKSIAKVHTEILNSIIDSMSTFRQPLDLEKDDIKVIQSQSMSATGNGEL</sequence>
<evidence type="ECO:0000313" key="2">
    <source>
        <dbReference type="Proteomes" id="UP001153678"/>
    </source>
</evidence>
<accession>A0A9W4T2I8</accession>
<dbReference type="Proteomes" id="UP001153678">
    <property type="component" value="Unassembled WGS sequence"/>
</dbReference>
<proteinExistence type="predicted"/>
<evidence type="ECO:0000313" key="1">
    <source>
        <dbReference type="EMBL" id="CAI2189424.1"/>
    </source>
</evidence>
<protein>
    <submittedName>
        <fullName evidence="1">12805_t:CDS:1</fullName>
    </submittedName>
</protein>
<comment type="caution">
    <text evidence="1">The sequence shown here is derived from an EMBL/GenBank/DDBJ whole genome shotgun (WGS) entry which is preliminary data.</text>
</comment>
<dbReference type="AlphaFoldDB" id="A0A9W4T2I8"/>
<reference evidence="1" key="1">
    <citation type="submission" date="2022-08" db="EMBL/GenBank/DDBJ databases">
        <authorList>
            <person name="Kallberg Y."/>
            <person name="Tangrot J."/>
            <person name="Rosling A."/>
        </authorList>
    </citation>
    <scope>NUCLEOTIDE SEQUENCE</scope>
    <source>
        <strain evidence="1">Wild A</strain>
    </source>
</reference>
<keyword evidence="2" id="KW-1185">Reference proteome</keyword>